<dbReference type="InterPro" id="IPR012338">
    <property type="entry name" value="Beta-lactam/transpept-like"/>
</dbReference>
<protein>
    <submittedName>
        <fullName evidence="2">Beta-lactamase family protein</fullName>
    </submittedName>
</protein>
<evidence type="ECO:0000313" key="2">
    <source>
        <dbReference type="EMBL" id="MCS5717224.1"/>
    </source>
</evidence>
<dbReference type="InterPro" id="IPR001466">
    <property type="entry name" value="Beta-lactam-related"/>
</dbReference>
<proteinExistence type="predicted"/>
<dbReference type="EMBL" id="JANLCM010000001">
    <property type="protein sequence ID" value="MCS5717224.1"/>
    <property type="molecule type" value="Genomic_DNA"/>
</dbReference>
<name>A0ABT2GLX5_9MICO</name>
<dbReference type="InterPro" id="IPR050789">
    <property type="entry name" value="Diverse_Enzym_Activities"/>
</dbReference>
<evidence type="ECO:0000259" key="1">
    <source>
        <dbReference type="Pfam" id="PF00144"/>
    </source>
</evidence>
<feature type="domain" description="Beta-lactamase-related" evidence="1">
    <location>
        <begin position="11"/>
        <end position="316"/>
    </location>
</feature>
<dbReference type="SUPFAM" id="SSF56601">
    <property type="entry name" value="beta-lactamase/transpeptidase-like"/>
    <property type="match status" value="1"/>
</dbReference>
<organism evidence="2 3">
    <name type="scientific">Herbiconiux aconitum</name>
    <dbReference type="NCBI Taxonomy" id="2970913"/>
    <lineage>
        <taxon>Bacteria</taxon>
        <taxon>Bacillati</taxon>
        <taxon>Actinomycetota</taxon>
        <taxon>Actinomycetes</taxon>
        <taxon>Micrococcales</taxon>
        <taxon>Microbacteriaceae</taxon>
        <taxon>Herbiconiux</taxon>
    </lineage>
</organism>
<keyword evidence="3" id="KW-1185">Reference proteome</keyword>
<dbReference type="Proteomes" id="UP001165584">
    <property type="component" value="Unassembled WGS sequence"/>
</dbReference>
<accession>A0ABT2GLX5</accession>
<comment type="caution">
    <text evidence="2">The sequence shown here is derived from an EMBL/GenBank/DDBJ whole genome shotgun (WGS) entry which is preliminary data.</text>
</comment>
<dbReference type="RefSeq" id="WP_259505318.1">
    <property type="nucleotide sequence ID" value="NZ_JANLCM010000001.1"/>
</dbReference>
<reference evidence="2" key="1">
    <citation type="submission" date="2022-08" db="EMBL/GenBank/DDBJ databases">
        <authorList>
            <person name="Deng Y."/>
            <person name="Han X.-F."/>
            <person name="Zhang Y.-Q."/>
        </authorList>
    </citation>
    <scope>NUCLEOTIDE SEQUENCE</scope>
    <source>
        <strain evidence="2">CPCC 205763</strain>
    </source>
</reference>
<sequence>MGSLVMDDAVRWVKRQVEEGPLPSAVFGVATSAGPQHVEAFTGRDARIAEVDDHYALFSVTKPLSGIALARSVERGDLSLRASLGSAFPDAPGSTAAQPWRAGVRLEHLLSHTGGLSEPPLDSPLDLDEQLDLARPDFLPGSMVRYSNIAFHGAARILTAATGRDLHDEIEALSPVGGGSALTFDSASDPHEVYGQREGGLDYAAMARHRHPAAGVNGTAAGLLELGSSLLRAHGGARGEVLHPETLRGMLVPRTIGVPEPIPGDPRRDFGLVWNIRQSSTALLHRNAFGHEGWSGTQWWIYPELDLCFVLMTNLLDVRLYGVDPDELNNAVVAGR</sequence>
<dbReference type="Gene3D" id="3.40.710.10">
    <property type="entry name" value="DD-peptidase/beta-lactamase superfamily"/>
    <property type="match status" value="1"/>
</dbReference>
<dbReference type="PANTHER" id="PTHR43283">
    <property type="entry name" value="BETA-LACTAMASE-RELATED"/>
    <property type="match status" value="1"/>
</dbReference>
<dbReference type="Pfam" id="PF00144">
    <property type="entry name" value="Beta-lactamase"/>
    <property type="match status" value="1"/>
</dbReference>
<evidence type="ECO:0000313" key="3">
    <source>
        <dbReference type="Proteomes" id="UP001165584"/>
    </source>
</evidence>
<gene>
    <name evidence="2" type="ORF">N1027_03635</name>
</gene>